<dbReference type="GO" id="GO:0042910">
    <property type="term" value="F:xenobiotic transmembrane transporter activity"/>
    <property type="evidence" value="ECO:0007669"/>
    <property type="project" value="InterPro"/>
</dbReference>
<dbReference type="Pfam" id="PF01554">
    <property type="entry name" value="MatE"/>
    <property type="match status" value="2"/>
</dbReference>
<dbReference type="InterPro" id="IPR044644">
    <property type="entry name" value="DinF-like"/>
</dbReference>
<dbReference type="NCBIfam" id="TIGR00797">
    <property type="entry name" value="matE"/>
    <property type="match status" value="1"/>
</dbReference>
<evidence type="ECO:0000313" key="13">
    <source>
        <dbReference type="Proteomes" id="UP000294824"/>
    </source>
</evidence>
<gene>
    <name evidence="12" type="ORF">DFQ06_2334</name>
</gene>
<keyword evidence="4" id="KW-0050">Antiport</keyword>
<organism evidence="12 13">
    <name type="scientific">Algibacter lectus</name>
    <dbReference type="NCBI Taxonomy" id="221126"/>
    <lineage>
        <taxon>Bacteria</taxon>
        <taxon>Pseudomonadati</taxon>
        <taxon>Bacteroidota</taxon>
        <taxon>Flavobacteriia</taxon>
        <taxon>Flavobacteriales</taxon>
        <taxon>Flavobacteriaceae</taxon>
        <taxon>Algibacter</taxon>
    </lineage>
</organism>
<sequence length="456" mass="50716">MVNIRKPRYLSSVNTNISFKHINKLAVPALIAGIAEPILSITDTAIIGNIDGNATESLAAVGIVGTFISMLIWVLGQTRSAISSIVSQHLGANKLDKIKNLPAQAIFIITLLSVLIIFGTYPFARSIFKLYNATNIILDYSVEYYRIRVFGFPFTLFTMAVFGVFRGLQNTFYPMIIATIGAFLNIALDYAFVFGIDNYIPAMDIKGAAYGSLVAQITMAILATIYLVKKTNIPLIPTFPLNKEIDKLVIMILNLFVRTLALNVTLYFATRFATGYGPAHIAAYTICINLWFFAAFFVDGYASAGNILSGKLYGETAYATLLKLSNKLIRYGIIVGIMLAVFGALFYYPLGRLFSKDPEVLSLFYNSFWLVLIMQPFCALAFIFDGMFKGLGKMKFLRNVLLCATSLVFLPVLFWLDALGYKLHAIFIALTFWIIARGIPLIIKFRKIFIPLSQKS</sequence>
<proteinExistence type="inferred from homology"/>
<dbReference type="CDD" id="cd13136">
    <property type="entry name" value="MATE_DinF_like"/>
    <property type="match status" value="1"/>
</dbReference>
<feature type="transmembrane region" description="Helical" evidence="11">
    <location>
        <begin position="362"/>
        <end position="384"/>
    </location>
</feature>
<feature type="transmembrane region" description="Helical" evidence="11">
    <location>
        <begin position="281"/>
        <end position="302"/>
    </location>
</feature>
<feature type="transmembrane region" description="Helical" evidence="11">
    <location>
        <begin position="396"/>
        <end position="416"/>
    </location>
</feature>
<dbReference type="InterPro" id="IPR050222">
    <property type="entry name" value="MATE_MdtK"/>
</dbReference>
<dbReference type="InterPro" id="IPR048279">
    <property type="entry name" value="MdtK-like"/>
</dbReference>
<keyword evidence="5" id="KW-1003">Cell membrane</keyword>
<dbReference type="AlphaFoldDB" id="A0A4R8MA34"/>
<keyword evidence="3" id="KW-0813">Transport</keyword>
<dbReference type="PANTHER" id="PTHR43298">
    <property type="entry name" value="MULTIDRUG RESISTANCE PROTEIN NORM-RELATED"/>
    <property type="match status" value="1"/>
</dbReference>
<accession>A0A4R8MA34</accession>
<dbReference type="EMBL" id="SORL01000008">
    <property type="protein sequence ID" value="TDY62493.1"/>
    <property type="molecule type" value="Genomic_DNA"/>
</dbReference>
<comment type="similarity">
    <text evidence="2">Belongs to the multi antimicrobial extrusion (MATE) (TC 2.A.66.1) family.</text>
</comment>
<comment type="caution">
    <text evidence="12">The sequence shown here is derived from an EMBL/GenBank/DDBJ whole genome shotgun (WGS) entry which is preliminary data.</text>
</comment>
<feature type="transmembrane region" description="Helical" evidence="11">
    <location>
        <begin position="248"/>
        <end position="269"/>
    </location>
</feature>
<comment type="subcellular location">
    <subcellularLocation>
        <location evidence="1">Cell membrane</location>
        <topology evidence="1">Multi-pass membrane protein</topology>
    </subcellularLocation>
</comment>
<dbReference type="GO" id="GO:0015297">
    <property type="term" value="F:antiporter activity"/>
    <property type="evidence" value="ECO:0007669"/>
    <property type="project" value="UniProtKB-KW"/>
</dbReference>
<evidence type="ECO:0000313" key="12">
    <source>
        <dbReference type="EMBL" id="TDY62493.1"/>
    </source>
</evidence>
<evidence type="ECO:0000256" key="2">
    <source>
        <dbReference type="ARBA" id="ARBA00010199"/>
    </source>
</evidence>
<keyword evidence="9 11" id="KW-0472">Membrane</keyword>
<keyword evidence="8" id="KW-0406">Ion transport</keyword>
<evidence type="ECO:0000256" key="10">
    <source>
        <dbReference type="ARBA" id="ARBA00031636"/>
    </source>
</evidence>
<protein>
    <recommendedName>
        <fullName evidence="10">Multidrug-efflux transporter</fullName>
    </recommendedName>
</protein>
<evidence type="ECO:0000256" key="5">
    <source>
        <dbReference type="ARBA" id="ARBA00022475"/>
    </source>
</evidence>
<evidence type="ECO:0000256" key="4">
    <source>
        <dbReference type="ARBA" id="ARBA00022449"/>
    </source>
</evidence>
<evidence type="ECO:0000256" key="6">
    <source>
        <dbReference type="ARBA" id="ARBA00022692"/>
    </source>
</evidence>
<evidence type="ECO:0000256" key="9">
    <source>
        <dbReference type="ARBA" id="ARBA00023136"/>
    </source>
</evidence>
<dbReference type="GO" id="GO:0005886">
    <property type="term" value="C:plasma membrane"/>
    <property type="evidence" value="ECO:0007669"/>
    <property type="project" value="UniProtKB-SubCell"/>
</dbReference>
<feature type="transmembrane region" description="Helical" evidence="11">
    <location>
        <begin position="144"/>
        <end position="165"/>
    </location>
</feature>
<dbReference type="Proteomes" id="UP000294824">
    <property type="component" value="Unassembled WGS sequence"/>
</dbReference>
<keyword evidence="7 11" id="KW-1133">Transmembrane helix</keyword>
<evidence type="ECO:0000256" key="3">
    <source>
        <dbReference type="ARBA" id="ARBA00022448"/>
    </source>
</evidence>
<evidence type="ECO:0000256" key="11">
    <source>
        <dbReference type="SAM" id="Phobius"/>
    </source>
</evidence>
<keyword evidence="6 11" id="KW-0812">Transmembrane</keyword>
<keyword evidence="13" id="KW-1185">Reference proteome</keyword>
<feature type="transmembrane region" description="Helical" evidence="11">
    <location>
        <begin position="105"/>
        <end position="124"/>
    </location>
</feature>
<dbReference type="GO" id="GO:0006811">
    <property type="term" value="P:monoatomic ion transport"/>
    <property type="evidence" value="ECO:0007669"/>
    <property type="project" value="UniProtKB-KW"/>
</dbReference>
<feature type="transmembrane region" description="Helical" evidence="11">
    <location>
        <begin position="58"/>
        <end position="76"/>
    </location>
</feature>
<feature type="transmembrane region" description="Helical" evidence="11">
    <location>
        <begin position="422"/>
        <end position="443"/>
    </location>
</feature>
<evidence type="ECO:0000256" key="7">
    <source>
        <dbReference type="ARBA" id="ARBA00022989"/>
    </source>
</evidence>
<name>A0A4R8MA34_9FLAO</name>
<feature type="transmembrane region" description="Helical" evidence="11">
    <location>
        <begin position="328"/>
        <end position="350"/>
    </location>
</feature>
<dbReference type="PANTHER" id="PTHR43298:SF2">
    <property type="entry name" value="FMN_FAD EXPORTER YEEO-RELATED"/>
    <property type="match status" value="1"/>
</dbReference>
<feature type="transmembrane region" description="Helical" evidence="11">
    <location>
        <begin position="208"/>
        <end position="228"/>
    </location>
</feature>
<dbReference type="InterPro" id="IPR002528">
    <property type="entry name" value="MATE_fam"/>
</dbReference>
<dbReference type="PIRSF" id="PIRSF006603">
    <property type="entry name" value="DinF"/>
    <property type="match status" value="1"/>
</dbReference>
<feature type="transmembrane region" description="Helical" evidence="11">
    <location>
        <begin position="172"/>
        <end position="196"/>
    </location>
</feature>
<reference evidence="12 13" key="1">
    <citation type="submission" date="2019-03" db="EMBL/GenBank/DDBJ databases">
        <title>Genomic Encyclopedia of Type Strains, Phase III (KMG-III): the genomes of soil and plant-associated and newly described type strains.</title>
        <authorList>
            <person name="Whitman W."/>
        </authorList>
    </citation>
    <scope>NUCLEOTIDE SEQUENCE [LARGE SCALE GENOMIC DNA]</scope>
    <source>
        <strain evidence="12 13">CECT 8301</strain>
    </source>
</reference>
<evidence type="ECO:0000256" key="8">
    <source>
        <dbReference type="ARBA" id="ARBA00023065"/>
    </source>
</evidence>
<evidence type="ECO:0000256" key="1">
    <source>
        <dbReference type="ARBA" id="ARBA00004651"/>
    </source>
</evidence>